<dbReference type="InterPro" id="IPR036277">
    <property type="entry name" value="SMC_hinge_sf"/>
</dbReference>
<feature type="region of interest" description="Disordered" evidence="3">
    <location>
        <begin position="1"/>
        <end position="37"/>
    </location>
</feature>
<accession>A0ABQ7PZ45</accession>
<evidence type="ECO:0000256" key="1">
    <source>
        <dbReference type="ARBA" id="ARBA00023054"/>
    </source>
</evidence>
<dbReference type="SUPFAM" id="SSF52540">
    <property type="entry name" value="P-loop containing nucleoside triphosphate hydrolases"/>
    <property type="match status" value="1"/>
</dbReference>
<keyword evidence="1 2" id="KW-0175">Coiled coil</keyword>
<dbReference type="Pfam" id="PF02463">
    <property type="entry name" value="SMC_N"/>
    <property type="match status" value="1"/>
</dbReference>
<feature type="coiled-coil region" evidence="2">
    <location>
        <begin position="360"/>
        <end position="552"/>
    </location>
</feature>
<dbReference type="Pfam" id="PF06470">
    <property type="entry name" value="SMC_hinge"/>
    <property type="match status" value="1"/>
</dbReference>
<dbReference type="Gene3D" id="3.40.50.300">
    <property type="entry name" value="P-loop containing nucleotide triphosphate hydrolases"/>
    <property type="match status" value="1"/>
</dbReference>
<dbReference type="InterPro" id="IPR010935">
    <property type="entry name" value="SMC_hinge"/>
</dbReference>
<dbReference type="Gene3D" id="1.10.287.1490">
    <property type="match status" value="2"/>
</dbReference>
<evidence type="ECO:0000256" key="3">
    <source>
        <dbReference type="SAM" id="MobiDB-lite"/>
    </source>
</evidence>
<dbReference type="InterPro" id="IPR027417">
    <property type="entry name" value="P-loop_NTPase"/>
</dbReference>
<feature type="domain" description="SMC hinge" evidence="4">
    <location>
        <begin position="134"/>
        <end position="255"/>
    </location>
</feature>
<dbReference type="SMART" id="SM00968">
    <property type="entry name" value="SMC_hinge"/>
    <property type="match status" value="1"/>
</dbReference>
<evidence type="ECO:0000313" key="5">
    <source>
        <dbReference type="EMBL" id="KAG7298255.1"/>
    </source>
</evidence>
<reference evidence="5 6" key="1">
    <citation type="submission" date="2021-06" db="EMBL/GenBank/DDBJ databases">
        <title>A haploid diamondback moth (Plutella xylostella L.) genome assembly resolves 31 chromosomes and identifies a diamide resistance mutation.</title>
        <authorList>
            <person name="Ward C.M."/>
            <person name="Perry K.D."/>
            <person name="Baker G."/>
            <person name="Powis K."/>
            <person name="Heckel D.G."/>
            <person name="Baxter S.W."/>
        </authorList>
    </citation>
    <scope>NUCLEOTIDE SEQUENCE [LARGE SCALE GENOMIC DNA]</scope>
    <source>
        <strain evidence="5 6">LV</strain>
        <tissue evidence="5">Single pupa</tissue>
    </source>
</reference>
<proteinExistence type="predicted"/>
<feature type="compositionally biased region" description="Polar residues" evidence="3">
    <location>
        <begin position="24"/>
        <end position="35"/>
    </location>
</feature>
<dbReference type="Gene3D" id="1.20.1060.20">
    <property type="match status" value="1"/>
</dbReference>
<dbReference type="Gene3D" id="3.30.70.1620">
    <property type="match status" value="1"/>
</dbReference>
<comment type="caution">
    <text evidence="5">The sequence shown here is derived from an EMBL/GenBank/DDBJ whole genome shotgun (WGS) entry which is preliminary data.</text>
</comment>
<feature type="coiled-coil region" evidence="2">
    <location>
        <begin position="289"/>
        <end position="323"/>
    </location>
</feature>
<feature type="compositionally biased region" description="Gly residues" evidence="3">
    <location>
        <begin position="1"/>
        <end position="10"/>
    </location>
</feature>
<organism evidence="5 6">
    <name type="scientific">Plutella xylostella</name>
    <name type="common">Diamondback moth</name>
    <name type="synonym">Plutella maculipennis</name>
    <dbReference type="NCBI Taxonomy" id="51655"/>
    <lineage>
        <taxon>Eukaryota</taxon>
        <taxon>Metazoa</taxon>
        <taxon>Ecdysozoa</taxon>
        <taxon>Arthropoda</taxon>
        <taxon>Hexapoda</taxon>
        <taxon>Insecta</taxon>
        <taxon>Pterygota</taxon>
        <taxon>Neoptera</taxon>
        <taxon>Endopterygota</taxon>
        <taxon>Lepidoptera</taxon>
        <taxon>Glossata</taxon>
        <taxon>Ditrysia</taxon>
        <taxon>Yponomeutoidea</taxon>
        <taxon>Plutellidae</taxon>
        <taxon>Plutella</taxon>
    </lineage>
</organism>
<dbReference type="EMBL" id="JAHIBW010000025">
    <property type="protein sequence ID" value="KAG7298255.1"/>
    <property type="molecule type" value="Genomic_DNA"/>
</dbReference>
<gene>
    <name evidence="5" type="ORF">JYU34_019076</name>
</gene>
<evidence type="ECO:0000313" key="6">
    <source>
        <dbReference type="Proteomes" id="UP000823941"/>
    </source>
</evidence>
<dbReference type="SUPFAM" id="SSF75553">
    <property type="entry name" value="Smc hinge domain"/>
    <property type="match status" value="1"/>
</dbReference>
<evidence type="ECO:0000256" key="2">
    <source>
        <dbReference type="SAM" id="Coils"/>
    </source>
</evidence>
<dbReference type="Proteomes" id="UP000823941">
    <property type="component" value="Chromosome 25"/>
</dbReference>
<evidence type="ECO:0000259" key="4">
    <source>
        <dbReference type="SMART" id="SM00968"/>
    </source>
</evidence>
<sequence length="789" mass="87431">VSAGREGGGDSLQDQLMAAKQEASEASTLVSQSSMQKKHCEERLRALEKEYKNTAGRHDQDQKDIDRLQAQVDALQRELSSLDYSEERHSSLKESCRGLQASIRQKRDAVDNLSARLQRCDFKYTDPEPNFDRKRVCGTVCRLMTVKDPVYCTAIETAAGGRLYNVVVDTEVTSKLILQRGRLEARTTLVPLNKIHAACIDDRTVRAAQEHGGGPDNVQLALDLVTYPAHCAPALRWVLGNTLVCKDLQTAKRVTYHPSVMKRCVTLDGDVFDPSGTLSGGARAKGGSILLQLQQLRELEASLSEAEEQYRRVSEELGQSQRLADKYTAAMQRYEMSSHELSVLKQRVASTAHAHLHADIAALRAQVTDLAAAIAEQERTKAEAAARAKELEAKVKDIKGHREREFKKAQAELDAAKKEAEKHSEDWKRREQEFETLTLEVRELEAGVAAARAQLAELDEALATLQQQEDAAQAAHAEAQSAVKELQARIKQQKADMSRRSGEVTRLLQHKESLAKSCSELELGIKELQYKITELEGEASDCEKRIKALEAEHPWIPSEREYFGQAGGAFDFARGGAAAAARVAQLTARRDKLQRGLNHRAHTLLGKEEEQYQDVMRKKQIVEADRAKLVQVMAELDQKKRSTLLAACSQVNKSFASIFSTLLPGAQASLAPPPGLTVLDGLEVKVGFNNTWKESLGELSGGQRSLVALALVLAMLQFKPAPLYILDEVDAALDLSHTQNIGQMLKEHFTASQFIIVSLKDGMFNNANVLFRTRFVDGMSAVQRTVNRR</sequence>
<keyword evidence="6" id="KW-1185">Reference proteome</keyword>
<protein>
    <recommendedName>
        <fullName evidence="4">SMC hinge domain-containing protein</fullName>
    </recommendedName>
</protein>
<dbReference type="PANTHER" id="PTHR43977">
    <property type="entry name" value="STRUCTURAL MAINTENANCE OF CHROMOSOMES PROTEIN 3"/>
    <property type="match status" value="1"/>
</dbReference>
<dbReference type="InterPro" id="IPR003395">
    <property type="entry name" value="RecF/RecN/SMC_N"/>
</dbReference>
<name>A0ABQ7PZ45_PLUXY</name>
<feature type="non-terminal residue" evidence="5">
    <location>
        <position position="1"/>
    </location>
</feature>